<evidence type="ECO:0000256" key="1">
    <source>
        <dbReference type="SAM" id="Coils"/>
    </source>
</evidence>
<feature type="region of interest" description="Disordered" evidence="2">
    <location>
        <begin position="294"/>
        <end position="319"/>
    </location>
</feature>
<evidence type="ECO:0000313" key="4">
    <source>
        <dbReference type="Proteomes" id="UP001138921"/>
    </source>
</evidence>
<sequence>MVQSILFFVLGFLTAGFVVLLIAPSVWRRAVSVTRQRVEAKLPMTLDEIRADKDSLRAEHAMALRKVEVKLKASQEKLLTQAVELSRSREAQKAIATDHATKDRTVSELEAARGSLNQDISKRDEQIKALAAQLVEAEGMLEKRAQEIEEIGRLYDEASLSSSNRQIELVSRESQMGKLSDDMSALRNQHKSSDLRLAELEADNKAVREALKAETKRAGELDRKLQQMVSSLSDRDDKLERREAELGRLRESELARVRDQLKGPQGVPEAATVNGTAQAMERERLEGRLTTLTRENKRLKGELSKAGRGKSSPGEDSQLREQMHELAAEVVALTARLEGADSPIAKALAGSGDARMPVSGDTPAVISLADRVRALQKPVPAE</sequence>
<reference evidence="3" key="2">
    <citation type="submission" date="2021-03" db="EMBL/GenBank/DDBJ databases">
        <authorList>
            <person name="Artuso I."/>
            <person name="Turrini P."/>
            <person name="Pirolo M."/>
            <person name="Lugli G.A."/>
            <person name="Ventura M."/>
            <person name="Visca P."/>
        </authorList>
    </citation>
    <scope>NUCLEOTIDE SEQUENCE</scope>
    <source>
        <strain evidence="3">LMG 26462</strain>
    </source>
</reference>
<dbReference type="AlphaFoldDB" id="A0A9X1AB40"/>
<proteinExistence type="predicted"/>
<accession>A0A9X1AB40</accession>
<feature type="compositionally biased region" description="Basic and acidic residues" evidence="2">
    <location>
        <begin position="294"/>
        <end position="305"/>
    </location>
</feature>
<evidence type="ECO:0000313" key="3">
    <source>
        <dbReference type="EMBL" id="MBT1156651.1"/>
    </source>
</evidence>
<comment type="caution">
    <text evidence="3">The sequence shown here is derived from an EMBL/GenBank/DDBJ whole genome shotgun (WGS) entry which is preliminary data.</text>
</comment>
<reference evidence="3" key="1">
    <citation type="journal article" date="2021" name="Microorganisms">
        <title>Phylogenomic Reconstruction and Metabolic Potential of the Genus Aminobacter.</title>
        <authorList>
            <person name="Artuso I."/>
            <person name="Turrini P."/>
            <person name="Pirolo M."/>
            <person name="Lugli G.A."/>
            <person name="Ventura M."/>
            <person name="Visca P."/>
        </authorList>
    </citation>
    <scope>NUCLEOTIDE SEQUENCE</scope>
    <source>
        <strain evidence="3">LMG 26462</strain>
    </source>
</reference>
<protein>
    <submittedName>
        <fullName evidence="3">Uncharacterized protein</fullName>
    </submittedName>
</protein>
<keyword evidence="1" id="KW-0175">Coiled coil</keyword>
<dbReference type="Proteomes" id="UP001138921">
    <property type="component" value="Unassembled WGS sequence"/>
</dbReference>
<keyword evidence="4" id="KW-1185">Reference proteome</keyword>
<gene>
    <name evidence="3" type="ORF">J1C56_13710</name>
</gene>
<organism evidence="3 4">
    <name type="scientific">Aminobacter anthyllidis</name>
    <dbReference type="NCBI Taxonomy" id="1035067"/>
    <lineage>
        <taxon>Bacteria</taxon>
        <taxon>Pseudomonadati</taxon>
        <taxon>Pseudomonadota</taxon>
        <taxon>Alphaproteobacteria</taxon>
        <taxon>Hyphomicrobiales</taxon>
        <taxon>Phyllobacteriaceae</taxon>
        <taxon>Aminobacter</taxon>
    </lineage>
</organism>
<feature type="coiled-coil region" evidence="1">
    <location>
        <begin position="183"/>
        <end position="217"/>
    </location>
</feature>
<evidence type="ECO:0000256" key="2">
    <source>
        <dbReference type="SAM" id="MobiDB-lite"/>
    </source>
</evidence>
<name>A0A9X1AB40_9HYPH</name>
<dbReference type="EMBL" id="JAFLWW010000003">
    <property type="protein sequence ID" value="MBT1156651.1"/>
    <property type="molecule type" value="Genomic_DNA"/>
</dbReference>
<dbReference type="RefSeq" id="WP_214390047.1">
    <property type="nucleotide sequence ID" value="NZ_JAFLWW010000003.1"/>
</dbReference>